<keyword evidence="2" id="KW-1185">Reference proteome</keyword>
<dbReference type="PANTHER" id="PTHR35046">
    <property type="entry name" value="ZINC KNUCKLE (CCHC-TYPE) FAMILY PROTEIN"/>
    <property type="match status" value="1"/>
</dbReference>
<evidence type="ECO:0000313" key="2">
    <source>
        <dbReference type="Proteomes" id="UP000257109"/>
    </source>
</evidence>
<proteinExistence type="predicted"/>
<comment type="caution">
    <text evidence="1">The sequence shown here is derived from an EMBL/GenBank/DDBJ whole genome shotgun (WGS) entry which is preliminary data.</text>
</comment>
<dbReference type="Proteomes" id="UP000257109">
    <property type="component" value="Unassembled WGS sequence"/>
</dbReference>
<gene>
    <name evidence="1" type="ORF">CR513_41623</name>
</gene>
<dbReference type="OrthoDB" id="1747743at2759"/>
<evidence type="ECO:0000313" key="1">
    <source>
        <dbReference type="EMBL" id="RDX78146.1"/>
    </source>
</evidence>
<accession>A0A371FIL5</accession>
<dbReference type="InterPro" id="IPR021109">
    <property type="entry name" value="Peptidase_aspartic_dom_sf"/>
</dbReference>
<name>A0A371FIL5_MUCPR</name>
<protein>
    <submittedName>
        <fullName evidence="1">Uncharacterized protein</fullName>
    </submittedName>
</protein>
<organism evidence="1 2">
    <name type="scientific">Mucuna pruriens</name>
    <name type="common">Velvet bean</name>
    <name type="synonym">Dolichos pruriens</name>
    <dbReference type="NCBI Taxonomy" id="157652"/>
    <lineage>
        <taxon>Eukaryota</taxon>
        <taxon>Viridiplantae</taxon>
        <taxon>Streptophyta</taxon>
        <taxon>Embryophyta</taxon>
        <taxon>Tracheophyta</taxon>
        <taxon>Spermatophyta</taxon>
        <taxon>Magnoliopsida</taxon>
        <taxon>eudicotyledons</taxon>
        <taxon>Gunneridae</taxon>
        <taxon>Pentapetalae</taxon>
        <taxon>rosids</taxon>
        <taxon>fabids</taxon>
        <taxon>Fabales</taxon>
        <taxon>Fabaceae</taxon>
        <taxon>Papilionoideae</taxon>
        <taxon>50 kb inversion clade</taxon>
        <taxon>NPAAA clade</taxon>
        <taxon>indigoferoid/millettioid clade</taxon>
        <taxon>Phaseoleae</taxon>
        <taxon>Mucuna</taxon>
    </lineage>
</organism>
<dbReference type="CDD" id="cd00303">
    <property type="entry name" value="retropepsin_like"/>
    <property type="match status" value="1"/>
</dbReference>
<reference evidence="1" key="1">
    <citation type="submission" date="2018-05" db="EMBL/GenBank/DDBJ databases">
        <title>Draft genome of Mucuna pruriens seed.</title>
        <authorList>
            <person name="Nnadi N.E."/>
            <person name="Vos R."/>
            <person name="Hasami M.H."/>
            <person name="Devisetty U.K."/>
            <person name="Aguiy J.C."/>
        </authorList>
    </citation>
    <scope>NUCLEOTIDE SEQUENCE [LARGE SCALE GENOMIC DNA]</scope>
    <source>
        <strain evidence="1">JCA_2017</strain>
    </source>
</reference>
<sequence>MGRRRKLEVIGAIRRGVSPFKCPNTRAMILRDDDEIASNSSQETSTSSEFKVCSDDSHYDGDLLMVRRLMVRRCLILGNMCSVMIDGGSCVNIASERLVNKLALPTIVHLRLYKLKWLIKHGELIVNCQVEVAFTLGKYEDKVLYDVVPMEAIHLLLGRPWQYNRKVVYDGVRNKFTFAHIGQKSCLLLLHISLCNGKFKVQVVLAKALRGQSTVFLLLANSLLPVRSAGMQLLLSLLDCSRCAFYLNAATVTVLPLLEDAAMVLVGKCCYGACWKMLLWCLLENAAVLFAGKCCCAVLGDVAATVGVSSVIKINNISHAYSMAAETLWAVVKFVVDVPIAASATALQNYGHEKASYLIIVVSRTLG</sequence>
<dbReference type="AlphaFoldDB" id="A0A371FIL5"/>
<dbReference type="PANTHER" id="PTHR35046:SF21">
    <property type="entry name" value="RETROTRANSPOSON GAG DOMAIN-CONTAINING PROTEIN-RELATED"/>
    <property type="match status" value="1"/>
</dbReference>
<dbReference type="Gene3D" id="2.40.70.10">
    <property type="entry name" value="Acid Proteases"/>
    <property type="match status" value="1"/>
</dbReference>
<dbReference type="EMBL" id="QJKJ01008953">
    <property type="protein sequence ID" value="RDX78146.1"/>
    <property type="molecule type" value="Genomic_DNA"/>
</dbReference>
<feature type="non-terminal residue" evidence="1">
    <location>
        <position position="1"/>
    </location>
</feature>